<reference evidence="2" key="1">
    <citation type="submission" date="2016-11" db="EMBL/GenBank/DDBJ databases">
        <authorList>
            <person name="Varghese N."/>
            <person name="Submissions S."/>
        </authorList>
    </citation>
    <scope>NUCLEOTIDE SEQUENCE [LARGE SCALE GENOMIC DNA]</scope>
    <source>
        <strain evidence="2">DSM 15285</strain>
    </source>
</reference>
<accession>A0A1M5QT38</accession>
<dbReference type="AlphaFoldDB" id="A0A1M5QT38"/>
<protein>
    <submittedName>
        <fullName evidence="1">Uncharacterized protein</fullName>
    </submittedName>
</protein>
<evidence type="ECO:0000313" key="1">
    <source>
        <dbReference type="EMBL" id="SHH17242.1"/>
    </source>
</evidence>
<dbReference type="EMBL" id="FQXH01000009">
    <property type="protein sequence ID" value="SHH17242.1"/>
    <property type="molecule type" value="Genomic_DNA"/>
</dbReference>
<proteinExistence type="predicted"/>
<dbReference type="Proteomes" id="UP000242520">
    <property type="component" value="Unassembled WGS sequence"/>
</dbReference>
<evidence type="ECO:0000313" key="2">
    <source>
        <dbReference type="Proteomes" id="UP000242520"/>
    </source>
</evidence>
<organism evidence="1 2">
    <name type="scientific">Tepidibacter thalassicus DSM 15285</name>
    <dbReference type="NCBI Taxonomy" id="1123350"/>
    <lineage>
        <taxon>Bacteria</taxon>
        <taxon>Bacillati</taxon>
        <taxon>Bacillota</taxon>
        <taxon>Clostridia</taxon>
        <taxon>Peptostreptococcales</taxon>
        <taxon>Peptostreptococcaceae</taxon>
        <taxon>Tepidibacter</taxon>
    </lineage>
</organism>
<dbReference type="RefSeq" id="WP_072724415.1">
    <property type="nucleotide sequence ID" value="NZ_FQXH01000009.1"/>
</dbReference>
<dbReference type="OrthoDB" id="5197332at2"/>
<keyword evidence="2" id="KW-1185">Reference proteome</keyword>
<dbReference type="STRING" id="1123350.SAMN02744040_01088"/>
<sequence length="196" mass="23743">MIENSNIKRKRLIESLNRVDFKLVSTDNHPILKIKKEIVEKVYQDENDFRVKCFEFGENFIEILRKEKFDNIFVQALFYTEPLVNFFEDKYVDYECIINDRYYEIKTDEKDIKDIFIDQFELGGAMKALNLMGKEAVELSERFYKVISENTNSEVYLYYTQELWNDYFFGVSWDRTYIIVNITTRKLWVMCFTDTD</sequence>
<name>A0A1M5QT38_9FIRM</name>
<gene>
    <name evidence="1" type="ORF">SAMN02744040_01088</name>
</gene>